<feature type="domain" description="C2H2-type" evidence="3">
    <location>
        <begin position="251"/>
        <end position="279"/>
    </location>
</feature>
<comment type="caution">
    <text evidence="4">The sequence shown here is derived from an EMBL/GenBank/DDBJ whole genome shotgun (WGS) entry which is preliminary data.</text>
</comment>
<evidence type="ECO:0000313" key="4">
    <source>
        <dbReference type="EMBL" id="KAK4187008.1"/>
    </source>
</evidence>
<dbReference type="AlphaFoldDB" id="A0AAN6WRJ2"/>
<proteinExistence type="predicted"/>
<organism evidence="4 5">
    <name type="scientific">Podospora australis</name>
    <dbReference type="NCBI Taxonomy" id="1536484"/>
    <lineage>
        <taxon>Eukaryota</taxon>
        <taxon>Fungi</taxon>
        <taxon>Dikarya</taxon>
        <taxon>Ascomycota</taxon>
        <taxon>Pezizomycotina</taxon>
        <taxon>Sordariomycetes</taxon>
        <taxon>Sordariomycetidae</taxon>
        <taxon>Sordariales</taxon>
        <taxon>Podosporaceae</taxon>
        <taxon>Podospora</taxon>
    </lineage>
</organism>
<dbReference type="GO" id="GO:0008270">
    <property type="term" value="F:zinc ion binding"/>
    <property type="evidence" value="ECO:0007669"/>
    <property type="project" value="UniProtKB-KW"/>
</dbReference>
<dbReference type="Proteomes" id="UP001302126">
    <property type="component" value="Unassembled WGS sequence"/>
</dbReference>
<accession>A0AAN6WRJ2</accession>
<evidence type="ECO:0000313" key="5">
    <source>
        <dbReference type="Proteomes" id="UP001302126"/>
    </source>
</evidence>
<feature type="region of interest" description="Disordered" evidence="2">
    <location>
        <begin position="309"/>
        <end position="350"/>
    </location>
</feature>
<keyword evidence="5" id="KW-1185">Reference proteome</keyword>
<keyword evidence="1" id="KW-0862">Zinc</keyword>
<dbReference type="Gene3D" id="3.30.160.60">
    <property type="entry name" value="Classic Zinc Finger"/>
    <property type="match status" value="1"/>
</dbReference>
<feature type="region of interest" description="Disordered" evidence="2">
    <location>
        <begin position="179"/>
        <end position="211"/>
    </location>
</feature>
<reference evidence="4" key="2">
    <citation type="submission" date="2023-05" db="EMBL/GenBank/DDBJ databases">
        <authorList>
            <consortium name="Lawrence Berkeley National Laboratory"/>
            <person name="Steindorff A."/>
            <person name="Hensen N."/>
            <person name="Bonometti L."/>
            <person name="Westerberg I."/>
            <person name="Brannstrom I.O."/>
            <person name="Guillou S."/>
            <person name="Cros-Aarteil S."/>
            <person name="Calhoun S."/>
            <person name="Haridas S."/>
            <person name="Kuo A."/>
            <person name="Mondo S."/>
            <person name="Pangilinan J."/>
            <person name="Riley R."/>
            <person name="Labutti K."/>
            <person name="Andreopoulos B."/>
            <person name="Lipzen A."/>
            <person name="Chen C."/>
            <person name="Yanf M."/>
            <person name="Daum C."/>
            <person name="Ng V."/>
            <person name="Clum A."/>
            <person name="Ohm R."/>
            <person name="Martin F."/>
            <person name="Silar P."/>
            <person name="Natvig D."/>
            <person name="Lalanne C."/>
            <person name="Gautier V."/>
            <person name="Ament-Velasquez S.L."/>
            <person name="Kruys A."/>
            <person name="Hutchinson M.I."/>
            <person name="Powell A.J."/>
            <person name="Barry K."/>
            <person name="Miller A.N."/>
            <person name="Grigoriev I.V."/>
            <person name="Debuchy R."/>
            <person name="Gladieux P."/>
            <person name="Thoren M.H."/>
            <person name="Johannesson H."/>
        </authorList>
    </citation>
    <scope>NUCLEOTIDE SEQUENCE</scope>
    <source>
        <strain evidence="4">PSN309</strain>
    </source>
</reference>
<evidence type="ECO:0000256" key="2">
    <source>
        <dbReference type="SAM" id="MobiDB-lite"/>
    </source>
</evidence>
<sequence length="427" mass="48260">MPEGIVWVTESSCFATWIGSRPLPRTPLLSGAPRSFVPKELWKSYKQRQADLTRQTRLEPSGKYGITCLFTFCVVSWIFLRARQLGLLETRSKKRPPPLYTTMPWIIETPLVVLWGVCWMFEGVRLVGMHSLRENLVSPTPALFEDSLDHQYHLWANVSSVDAEFESFLGYIPPPLDDHQHDADTLQPRPPSTTASSFAPTQSTMNQMSSIPAPDPVFDISTFSSSSERQLSSVPELSHTVDTSASTRPQFTCPTCQKRFARLFTLQRHERESHAAPNEERFPCPHARCKKSQTATAFRRQHHLDRHLLTCKYNTPHGPTSSRTHRESLSPSAAGGSGSSDTPDDGSCLDLVNKKRKAEPSGLQVDTDCPDPVDGDHQIVDSLRKKYKARLEAVEAKERECQEERARLEIFASCIQDLERSEERVRE</sequence>
<feature type="region of interest" description="Disordered" evidence="2">
    <location>
        <begin position="357"/>
        <end position="376"/>
    </location>
</feature>
<feature type="compositionally biased region" description="Polar residues" evidence="2">
    <location>
        <begin position="192"/>
        <end position="210"/>
    </location>
</feature>
<dbReference type="InterPro" id="IPR013087">
    <property type="entry name" value="Znf_C2H2_type"/>
</dbReference>
<dbReference type="SMART" id="SM00355">
    <property type="entry name" value="ZnF_C2H2"/>
    <property type="match status" value="2"/>
</dbReference>
<protein>
    <recommendedName>
        <fullName evidence="3">C2H2-type domain-containing protein</fullName>
    </recommendedName>
</protein>
<keyword evidence="1" id="KW-0863">Zinc-finger</keyword>
<feature type="region of interest" description="Disordered" evidence="2">
    <location>
        <begin position="229"/>
        <end position="248"/>
    </location>
</feature>
<keyword evidence="1" id="KW-0479">Metal-binding</keyword>
<reference evidence="4" key="1">
    <citation type="journal article" date="2023" name="Mol. Phylogenet. Evol.">
        <title>Genome-scale phylogeny and comparative genomics of the fungal order Sordariales.</title>
        <authorList>
            <person name="Hensen N."/>
            <person name="Bonometti L."/>
            <person name="Westerberg I."/>
            <person name="Brannstrom I.O."/>
            <person name="Guillou S."/>
            <person name="Cros-Aarteil S."/>
            <person name="Calhoun S."/>
            <person name="Haridas S."/>
            <person name="Kuo A."/>
            <person name="Mondo S."/>
            <person name="Pangilinan J."/>
            <person name="Riley R."/>
            <person name="LaButti K."/>
            <person name="Andreopoulos B."/>
            <person name="Lipzen A."/>
            <person name="Chen C."/>
            <person name="Yan M."/>
            <person name="Daum C."/>
            <person name="Ng V."/>
            <person name="Clum A."/>
            <person name="Steindorff A."/>
            <person name="Ohm R.A."/>
            <person name="Martin F."/>
            <person name="Silar P."/>
            <person name="Natvig D.O."/>
            <person name="Lalanne C."/>
            <person name="Gautier V."/>
            <person name="Ament-Velasquez S.L."/>
            <person name="Kruys A."/>
            <person name="Hutchinson M.I."/>
            <person name="Powell A.J."/>
            <person name="Barry K."/>
            <person name="Miller A.N."/>
            <person name="Grigoriev I.V."/>
            <person name="Debuchy R."/>
            <person name="Gladieux P."/>
            <person name="Hiltunen Thoren M."/>
            <person name="Johannesson H."/>
        </authorList>
    </citation>
    <scope>NUCLEOTIDE SEQUENCE</scope>
    <source>
        <strain evidence="4">PSN309</strain>
    </source>
</reference>
<dbReference type="EMBL" id="MU864411">
    <property type="protein sequence ID" value="KAK4187008.1"/>
    <property type="molecule type" value="Genomic_DNA"/>
</dbReference>
<evidence type="ECO:0000259" key="3">
    <source>
        <dbReference type="PROSITE" id="PS50157"/>
    </source>
</evidence>
<evidence type="ECO:0000256" key="1">
    <source>
        <dbReference type="PROSITE-ProRule" id="PRU00042"/>
    </source>
</evidence>
<dbReference type="PROSITE" id="PS50157">
    <property type="entry name" value="ZINC_FINGER_C2H2_2"/>
    <property type="match status" value="1"/>
</dbReference>
<gene>
    <name evidence="4" type="ORF">QBC35DRAFT_499815</name>
</gene>
<name>A0AAN6WRJ2_9PEZI</name>
<dbReference type="PROSITE" id="PS00028">
    <property type="entry name" value="ZINC_FINGER_C2H2_1"/>
    <property type="match status" value="1"/>
</dbReference>